<comment type="caution">
    <text evidence="1">The sequence shown here is derived from an EMBL/GenBank/DDBJ whole genome shotgun (WGS) entry which is preliminary data.</text>
</comment>
<organism evidence="1 2">
    <name type="scientific">Bacteroides xylanisolvens</name>
    <dbReference type="NCBI Taxonomy" id="371601"/>
    <lineage>
        <taxon>Bacteria</taxon>
        <taxon>Pseudomonadati</taxon>
        <taxon>Bacteroidota</taxon>
        <taxon>Bacteroidia</taxon>
        <taxon>Bacteroidales</taxon>
        <taxon>Bacteroidaceae</taxon>
        <taxon>Bacteroides</taxon>
    </lineage>
</organism>
<sequence>MLKNCVFKVSVDTKEWFKKAGIRAVKTFAQTFVSMVAVGSAFSDVDWKYVLSVSGVALVLSVATSIAGIPEVETSETKEIENEEE</sequence>
<dbReference type="AlphaFoldDB" id="A0A921LHR5"/>
<dbReference type="Pfam" id="PF16945">
    <property type="entry name" value="Phage_r1t_holin"/>
    <property type="match status" value="1"/>
</dbReference>
<reference evidence="1" key="1">
    <citation type="journal article" date="2021" name="PeerJ">
        <title>Extensive microbial diversity within the chicken gut microbiome revealed by metagenomics and culture.</title>
        <authorList>
            <person name="Gilroy R."/>
            <person name="Ravi A."/>
            <person name="Getino M."/>
            <person name="Pursley I."/>
            <person name="Horton D.L."/>
            <person name="Alikhan N.F."/>
            <person name="Baker D."/>
            <person name="Gharbi K."/>
            <person name="Hall N."/>
            <person name="Watson M."/>
            <person name="Adriaenssens E.M."/>
            <person name="Foster-Nyarko E."/>
            <person name="Jarju S."/>
            <person name="Secka A."/>
            <person name="Antonio M."/>
            <person name="Oren A."/>
            <person name="Chaudhuri R.R."/>
            <person name="La Ragione R."/>
            <person name="Hildebrand F."/>
            <person name="Pallen M.J."/>
        </authorList>
    </citation>
    <scope>NUCLEOTIDE SEQUENCE</scope>
    <source>
        <strain evidence="1">CHK154-13316</strain>
    </source>
</reference>
<name>A0A921LHR5_9BACE</name>
<evidence type="ECO:0000313" key="2">
    <source>
        <dbReference type="Proteomes" id="UP000747074"/>
    </source>
</evidence>
<gene>
    <name evidence="1" type="ORF">K8V07_04200</name>
</gene>
<evidence type="ECO:0000313" key="1">
    <source>
        <dbReference type="EMBL" id="HJG11109.1"/>
    </source>
</evidence>
<proteinExistence type="predicted"/>
<dbReference type="Proteomes" id="UP000747074">
    <property type="component" value="Unassembled WGS sequence"/>
</dbReference>
<accession>A0A921LHR5</accession>
<dbReference type="InterPro" id="IPR020109">
    <property type="entry name" value="Holin_r1t"/>
</dbReference>
<dbReference type="EMBL" id="DYVL01000056">
    <property type="protein sequence ID" value="HJG11109.1"/>
    <property type="molecule type" value="Genomic_DNA"/>
</dbReference>
<protein>
    <submittedName>
        <fullName evidence="1">Holin</fullName>
    </submittedName>
</protein>
<reference evidence="1" key="2">
    <citation type="submission" date="2021-09" db="EMBL/GenBank/DDBJ databases">
        <authorList>
            <person name="Gilroy R."/>
        </authorList>
    </citation>
    <scope>NUCLEOTIDE SEQUENCE</scope>
    <source>
        <strain evidence="1">CHK154-13316</strain>
    </source>
</reference>